<organism evidence="1 2">
    <name type="scientific">Tanacetum coccineum</name>
    <dbReference type="NCBI Taxonomy" id="301880"/>
    <lineage>
        <taxon>Eukaryota</taxon>
        <taxon>Viridiplantae</taxon>
        <taxon>Streptophyta</taxon>
        <taxon>Embryophyta</taxon>
        <taxon>Tracheophyta</taxon>
        <taxon>Spermatophyta</taxon>
        <taxon>Magnoliopsida</taxon>
        <taxon>eudicotyledons</taxon>
        <taxon>Gunneridae</taxon>
        <taxon>Pentapetalae</taxon>
        <taxon>asterids</taxon>
        <taxon>campanulids</taxon>
        <taxon>Asterales</taxon>
        <taxon>Asteraceae</taxon>
        <taxon>Asteroideae</taxon>
        <taxon>Anthemideae</taxon>
        <taxon>Anthemidinae</taxon>
        <taxon>Tanacetum</taxon>
    </lineage>
</organism>
<evidence type="ECO:0000313" key="2">
    <source>
        <dbReference type="Proteomes" id="UP001151760"/>
    </source>
</evidence>
<dbReference type="InterPro" id="IPR051320">
    <property type="entry name" value="Viral_Replic_Matur_Polypro"/>
</dbReference>
<keyword evidence="2" id="KW-1185">Reference proteome</keyword>
<accession>A0ABQ5CE56</accession>
<dbReference type="Pfam" id="PF08284">
    <property type="entry name" value="RVP_2"/>
    <property type="match status" value="1"/>
</dbReference>
<comment type="caution">
    <text evidence="1">The sequence shown here is derived from an EMBL/GenBank/DDBJ whole genome shotgun (WGS) entry which is preliminary data.</text>
</comment>
<protein>
    <submittedName>
        <fullName evidence="1">Reverse transcriptase domain-containing protein</fullName>
    </submittedName>
</protein>
<dbReference type="Proteomes" id="UP001151760">
    <property type="component" value="Unassembled WGS sequence"/>
</dbReference>
<dbReference type="SUPFAM" id="SSF56672">
    <property type="entry name" value="DNA/RNA polymerases"/>
    <property type="match status" value="1"/>
</dbReference>
<sequence length="361" mass="41423">MVVAMEPKNMQIAGACSMRLLGINHIKRLRKRGNEEEEYGCLAQVLYYRQLLSGTRWAFVALASIITASGASWKDCRVVPRNVNPVNIRNPTPARGACYGFMETKGTTLRGRAFMLGAGGSTAGFRTLRRRMEESFDVIIGMDWLSNHKAEITCHEKVVRIPLLDGKVLRVLRERTFLYDCKVSLSFLAPYELEDCWDNSRKSKTKVSFAKLISLGAPVLLWKKEGWSDDLFGPTTRVAFFSKIDLRFGYHQLRRYPNLLYCLDDEQCRTLKFLGHVINVMGIHVDPSKIEVVKNWKTPRTPLRVCSFLGLDGYYRRFIENFYKIAKSLTILTQKCKAFDWGEEQELAFQTLKDKLCNALF</sequence>
<name>A0ABQ5CE56_9ASTR</name>
<keyword evidence="1" id="KW-0695">RNA-directed DNA polymerase</keyword>
<keyword evidence="1" id="KW-0808">Transferase</keyword>
<dbReference type="PANTHER" id="PTHR33064">
    <property type="entry name" value="POL PROTEIN"/>
    <property type="match status" value="1"/>
</dbReference>
<reference evidence="1" key="1">
    <citation type="journal article" date="2022" name="Int. J. Mol. Sci.">
        <title>Draft Genome of Tanacetum Coccineum: Genomic Comparison of Closely Related Tanacetum-Family Plants.</title>
        <authorList>
            <person name="Yamashiro T."/>
            <person name="Shiraishi A."/>
            <person name="Nakayama K."/>
            <person name="Satake H."/>
        </authorList>
    </citation>
    <scope>NUCLEOTIDE SEQUENCE</scope>
</reference>
<evidence type="ECO:0000313" key="1">
    <source>
        <dbReference type="EMBL" id="GJT25331.1"/>
    </source>
</evidence>
<gene>
    <name evidence="1" type="ORF">Tco_0895268</name>
</gene>
<dbReference type="InterPro" id="IPR043502">
    <property type="entry name" value="DNA/RNA_pol_sf"/>
</dbReference>
<keyword evidence="1" id="KW-0548">Nucleotidyltransferase</keyword>
<proteinExistence type="predicted"/>
<dbReference type="PANTHER" id="PTHR33064:SF37">
    <property type="entry name" value="RIBONUCLEASE H"/>
    <property type="match status" value="1"/>
</dbReference>
<dbReference type="InterPro" id="IPR043128">
    <property type="entry name" value="Rev_trsase/Diguanyl_cyclase"/>
</dbReference>
<reference evidence="1" key="2">
    <citation type="submission" date="2022-01" db="EMBL/GenBank/DDBJ databases">
        <authorList>
            <person name="Yamashiro T."/>
            <person name="Shiraishi A."/>
            <person name="Satake H."/>
            <person name="Nakayama K."/>
        </authorList>
    </citation>
    <scope>NUCLEOTIDE SEQUENCE</scope>
</reference>
<dbReference type="GO" id="GO:0003964">
    <property type="term" value="F:RNA-directed DNA polymerase activity"/>
    <property type="evidence" value="ECO:0007669"/>
    <property type="project" value="UniProtKB-KW"/>
</dbReference>
<dbReference type="Gene3D" id="3.30.70.270">
    <property type="match status" value="1"/>
</dbReference>
<dbReference type="EMBL" id="BQNB010014206">
    <property type="protein sequence ID" value="GJT25331.1"/>
    <property type="molecule type" value="Genomic_DNA"/>
</dbReference>
<dbReference type="Gene3D" id="2.40.70.10">
    <property type="entry name" value="Acid Proteases"/>
    <property type="match status" value="1"/>
</dbReference>
<dbReference type="InterPro" id="IPR021109">
    <property type="entry name" value="Peptidase_aspartic_dom_sf"/>
</dbReference>